<proteinExistence type="predicted"/>
<dbReference type="AlphaFoldDB" id="A0AAD8VAW1"/>
<keyword evidence="2" id="KW-1185">Reference proteome</keyword>
<reference evidence="1" key="1">
    <citation type="submission" date="2021-06" db="EMBL/GenBank/DDBJ databases">
        <title>Comparative genomics, transcriptomics and evolutionary studies reveal genomic signatures of adaptation to plant cell wall in hemibiotrophic fungi.</title>
        <authorList>
            <consortium name="DOE Joint Genome Institute"/>
            <person name="Baroncelli R."/>
            <person name="Diaz J.F."/>
            <person name="Benocci T."/>
            <person name="Peng M."/>
            <person name="Battaglia E."/>
            <person name="Haridas S."/>
            <person name="Andreopoulos W."/>
            <person name="Labutti K."/>
            <person name="Pangilinan J."/>
            <person name="Floch G.L."/>
            <person name="Makela M.R."/>
            <person name="Henrissat B."/>
            <person name="Grigoriev I.V."/>
            <person name="Crouch J.A."/>
            <person name="De Vries R.P."/>
            <person name="Sukno S.A."/>
            <person name="Thon M.R."/>
        </authorList>
    </citation>
    <scope>NUCLEOTIDE SEQUENCE</scope>
    <source>
        <strain evidence="1">CBS 125086</strain>
    </source>
</reference>
<gene>
    <name evidence="1" type="ORF">LY79DRAFT_356744</name>
</gene>
<name>A0AAD8VAW1_9PEZI</name>
<organism evidence="1 2">
    <name type="scientific">Colletotrichum navitas</name>
    <dbReference type="NCBI Taxonomy" id="681940"/>
    <lineage>
        <taxon>Eukaryota</taxon>
        <taxon>Fungi</taxon>
        <taxon>Dikarya</taxon>
        <taxon>Ascomycota</taxon>
        <taxon>Pezizomycotina</taxon>
        <taxon>Sordariomycetes</taxon>
        <taxon>Hypocreomycetidae</taxon>
        <taxon>Glomerellales</taxon>
        <taxon>Glomerellaceae</taxon>
        <taxon>Colletotrichum</taxon>
        <taxon>Colletotrichum graminicola species complex</taxon>
    </lineage>
</organism>
<evidence type="ECO:0000313" key="2">
    <source>
        <dbReference type="Proteomes" id="UP001230504"/>
    </source>
</evidence>
<comment type="caution">
    <text evidence="1">The sequence shown here is derived from an EMBL/GenBank/DDBJ whole genome shotgun (WGS) entry which is preliminary data.</text>
</comment>
<dbReference type="GeneID" id="85436937"/>
<protein>
    <submittedName>
        <fullName evidence="1">Uncharacterized protein</fullName>
    </submittedName>
</protein>
<dbReference type="Proteomes" id="UP001230504">
    <property type="component" value="Unassembled WGS sequence"/>
</dbReference>
<dbReference type="EMBL" id="JAHLJV010000007">
    <property type="protein sequence ID" value="KAK1597800.1"/>
    <property type="molecule type" value="Genomic_DNA"/>
</dbReference>
<sequence>MRFCMQTRLYEAHGIQSNQTLICQFSEKLAQSLMRCIVLGLWTCGLDRPTAAATHIRPAEGYSRLLQVPADCHGCYIGMAVGVHSINVSCGRSRNASDGEEENSPYELRSKDRKLRTDSLSRCLVSVYVYICSMEQGGTTSCEKRHNALTSDSCRRWVPSLPKFAAQGNSPGCLAQLLSLTPQFEYELRYIN</sequence>
<accession>A0AAD8VAW1</accession>
<evidence type="ECO:0000313" key="1">
    <source>
        <dbReference type="EMBL" id="KAK1597800.1"/>
    </source>
</evidence>
<dbReference type="RefSeq" id="XP_060418572.1">
    <property type="nucleotide sequence ID" value="XM_060552697.1"/>
</dbReference>